<dbReference type="STRING" id="717231.Flexsi_0033"/>
<evidence type="ECO:0000256" key="6">
    <source>
        <dbReference type="RuleBase" id="RU004168"/>
    </source>
</evidence>
<dbReference type="EMBL" id="CP002858">
    <property type="protein sequence ID" value="AEI13731.1"/>
    <property type="molecule type" value="Genomic_DNA"/>
</dbReference>
<dbReference type="PROSITE" id="PS51160">
    <property type="entry name" value="ACYLPHOSPHATASE_3"/>
    <property type="match status" value="1"/>
</dbReference>
<dbReference type="Proteomes" id="UP000006621">
    <property type="component" value="Chromosome"/>
</dbReference>
<evidence type="ECO:0000259" key="7">
    <source>
        <dbReference type="PROSITE" id="PS51160"/>
    </source>
</evidence>
<organism evidence="8 9">
    <name type="scientific">Flexistipes sinusarabici (strain ATCC 49648 / DSM 4947 / MAS 10)</name>
    <dbReference type="NCBI Taxonomy" id="717231"/>
    <lineage>
        <taxon>Bacteria</taxon>
        <taxon>Pseudomonadati</taxon>
        <taxon>Deferribacterota</taxon>
        <taxon>Deferribacteres</taxon>
        <taxon>Deferribacterales</taxon>
        <taxon>Flexistipitaceae</taxon>
        <taxon>Flexistipes</taxon>
    </lineage>
</organism>
<dbReference type="SUPFAM" id="SSF54975">
    <property type="entry name" value="Acylphosphatase/BLUF domain-like"/>
    <property type="match status" value="1"/>
</dbReference>
<dbReference type="PANTHER" id="PTHR47268:SF4">
    <property type="entry name" value="ACYLPHOSPHATASE"/>
    <property type="match status" value="1"/>
</dbReference>
<evidence type="ECO:0000256" key="1">
    <source>
        <dbReference type="ARBA" id="ARBA00005614"/>
    </source>
</evidence>
<dbReference type="PROSITE" id="PS00151">
    <property type="entry name" value="ACYLPHOSPHATASE_2"/>
    <property type="match status" value="1"/>
</dbReference>
<keyword evidence="4 5" id="KW-0378">Hydrolase</keyword>
<dbReference type="PROSITE" id="PS00150">
    <property type="entry name" value="ACYLPHOSPHATASE_1"/>
    <property type="match status" value="1"/>
</dbReference>
<dbReference type="InterPro" id="IPR017968">
    <property type="entry name" value="Acylphosphatase_CS"/>
</dbReference>
<comment type="similarity">
    <text evidence="1 6">Belongs to the acylphosphatase family.</text>
</comment>
<dbReference type="PANTHER" id="PTHR47268">
    <property type="entry name" value="ACYLPHOSPHATASE"/>
    <property type="match status" value="1"/>
</dbReference>
<feature type="active site" evidence="4">
    <location>
        <position position="18"/>
    </location>
</feature>
<dbReference type="InterPro" id="IPR001792">
    <property type="entry name" value="Acylphosphatase-like_dom"/>
</dbReference>
<evidence type="ECO:0000256" key="2">
    <source>
        <dbReference type="ARBA" id="ARBA00012150"/>
    </source>
</evidence>
<evidence type="ECO:0000256" key="3">
    <source>
        <dbReference type="ARBA" id="ARBA00047645"/>
    </source>
</evidence>
<feature type="domain" description="Acylphosphatase-like" evidence="7">
    <location>
        <begin position="3"/>
        <end position="90"/>
    </location>
</feature>
<evidence type="ECO:0000256" key="4">
    <source>
        <dbReference type="PROSITE-ProRule" id="PRU00520"/>
    </source>
</evidence>
<name>F8E6U5_FLESM</name>
<feature type="active site" evidence="4">
    <location>
        <position position="36"/>
    </location>
</feature>
<dbReference type="HOGENOM" id="CLU_141932_2_1_0"/>
<reference evidence="8 9" key="1">
    <citation type="journal article" date="2011" name="Stand. Genomic Sci.">
        <title>Genome sequence of the moderately thermophilic halophile Flexistipes sinusarabici strain (MAS10).</title>
        <authorList>
            <person name="Lapidus A."/>
            <person name="Chertkov O."/>
            <person name="Nolan M."/>
            <person name="Lucas S."/>
            <person name="Hammon N."/>
            <person name="Deshpande S."/>
            <person name="Cheng J.F."/>
            <person name="Tapia R."/>
            <person name="Han C."/>
            <person name="Goodwin L."/>
            <person name="Pitluck S."/>
            <person name="Liolios K."/>
            <person name="Pagani I."/>
            <person name="Ivanova N."/>
            <person name="Huntemann M."/>
            <person name="Mavromatis K."/>
            <person name="Mikhailova N."/>
            <person name="Pati A."/>
            <person name="Chen A."/>
            <person name="Palaniappan K."/>
            <person name="Land M."/>
            <person name="Hauser L."/>
            <person name="Brambilla E.M."/>
            <person name="Rohde M."/>
            <person name="Abt B."/>
            <person name="Spring S."/>
            <person name="Goker M."/>
            <person name="Bristow J."/>
            <person name="Eisen J.A."/>
            <person name="Markowitz V."/>
            <person name="Hugenholtz P."/>
            <person name="Kyrpides N.C."/>
            <person name="Klenk H.P."/>
            <person name="Woyke T."/>
        </authorList>
    </citation>
    <scope>NUCLEOTIDE SEQUENCE [LARGE SCALE GENOMIC DNA]</scope>
    <source>
        <strain evidence="9">DSM 4947 / MAS 10</strain>
    </source>
</reference>
<accession>F8E6U5</accession>
<dbReference type="Gene3D" id="3.30.70.100">
    <property type="match status" value="1"/>
</dbReference>
<dbReference type="OrthoDB" id="9808093at2"/>
<sequence>MPRYEIIVKGRVQGVGFRAFTESIADKLGIKGYVKNLPDGTVEVVAEGDERALKELCSSLKAGPSMAYVDDLDIIEKEYTGEFRGFSVKF</sequence>
<comment type="catalytic activity">
    <reaction evidence="3 4 5">
        <text>an acyl phosphate + H2O = a carboxylate + phosphate + H(+)</text>
        <dbReference type="Rhea" id="RHEA:14965"/>
        <dbReference type="ChEBI" id="CHEBI:15377"/>
        <dbReference type="ChEBI" id="CHEBI:15378"/>
        <dbReference type="ChEBI" id="CHEBI:29067"/>
        <dbReference type="ChEBI" id="CHEBI:43474"/>
        <dbReference type="ChEBI" id="CHEBI:59918"/>
        <dbReference type="EC" id="3.6.1.7"/>
    </reaction>
</comment>
<dbReference type="RefSeq" id="WP_013885245.1">
    <property type="nucleotide sequence ID" value="NC_015672.1"/>
</dbReference>
<dbReference type="Pfam" id="PF00708">
    <property type="entry name" value="Acylphosphatase"/>
    <property type="match status" value="1"/>
</dbReference>
<evidence type="ECO:0000313" key="8">
    <source>
        <dbReference type="EMBL" id="AEI13731.1"/>
    </source>
</evidence>
<evidence type="ECO:0000256" key="5">
    <source>
        <dbReference type="RuleBase" id="RU000553"/>
    </source>
</evidence>
<keyword evidence="9" id="KW-1185">Reference proteome</keyword>
<proteinExistence type="inferred from homology"/>
<dbReference type="EC" id="3.6.1.7" evidence="2 4"/>
<dbReference type="PRINTS" id="PR00112">
    <property type="entry name" value="ACYLPHPHTASE"/>
</dbReference>
<evidence type="ECO:0000313" key="9">
    <source>
        <dbReference type="Proteomes" id="UP000006621"/>
    </source>
</evidence>
<dbReference type="InterPro" id="IPR020456">
    <property type="entry name" value="Acylphosphatase"/>
</dbReference>
<dbReference type="GO" id="GO:0003998">
    <property type="term" value="F:acylphosphatase activity"/>
    <property type="evidence" value="ECO:0007669"/>
    <property type="project" value="UniProtKB-EC"/>
</dbReference>
<protein>
    <recommendedName>
        <fullName evidence="2 4">Acylphosphatase</fullName>
        <ecNumber evidence="2 4">3.6.1.7</ecNumber>
    </recommendedName>
</protein>
<dbReference type="AlphaFoldDB" id="F8E6U5"/>
<reference evidence="9" key="2">
    <citation type="submission" date="2011-06" db="EMBL/GenBank/DDBJ databases">
        <title>The complete genome of Flexistipes sinusarabici DSM 4947.</title>
        <authorList>
            <person name="Lucas S."/>
            <person name="Han J."/>
            <person name="Lapidus A."/>
            <person name="Bruce D."/>
            <person name="Goodwin L."/>
            <person name="Pitluck S."/>
            <person name="Peters L."/>
            <person name="Kyrpides N."/>
            <person name="Mavromatis K."/>
            <person name="Ivanova N."/>
            <person name="Mikhailova N."/>
            <person name="Chertkov O."/>
            <person name="Detter J.C."/>
            <person name="Tapia R."/>
            <person name="Han C."/>
            <person name="Land M."/>
            <person name="Hauser L."/>
            <person name="Markowitz V."/>
            <person name="Cheng J.-F."/>
            <person name="Hugenholtz P."/>
            <person name="Woyke T."/>
            <person name="Wu D."/>
            <person name="Spring S."/>
            <person name="Schroeder M."/>
            <person name="Brambilla E."/>
            <person name="Klenk H.-P."/>
            <person name="Eisen J.A."/>
        </authorList>
    </citation>
    <scope>NUCLEOTIDE SEQUENCE [LARGE SCALE GENOMIC DNA]</scope>
    <source>
        <strain evidence="9">DSM 4947 / MAS 10</strain>
    </source>
</reference>
<dbReference type="KEGG" id="fsi:Flexsi_0033"/>
<dbReference type="eggNOG" id="COG1254">
    <property type="taxonomic scope" value="Bacteria"/>
</dbReference>
<dbReference type="InterPro" id="IPR036046">
    <property type="entry name" value="Acylphosphatase-like_dom_sf"/>
</dbReference>
<gene>
    <name evidence="8" type="ordered locus">Flexsi_0033</name>
</gene>